<dbReference type="InterPro" id="IPR052337">
    <property type="entry name" value="SAT4-like"/>
</dbReference>
<feature type="transmembrane region" description="Helical" evidence="7">
    <location>
        <begin position="762"/>
        <end position="785"/>
    </location>
</feature>
<evidence type="ECO:0000256" key="5">
    <source>
        <dbReference type="ARBA" id="ARBA00038359"/>
    </source>
</evidence>
<feature type="transmembrane region" description="Helical" evidence="7">
    <location>
        <begin position="840"/>
        <end position="862"/>
    </location>
</feature>
<evidence type="ECO:0000256" key="4">
    <source>
        <dbReference type="ARBA" id="ARBA00023136"/>
    </source>
</evidence>
<feature type="chain" id="PRO_5034661711" description="Beta-lactamase-related domain-containing protein" evidence="8">
    <location>
        <begin position="23"/>
        <end position="986"/>
    </location>
</feature>
<dbReference type="OrthoDB" id="6220758at2759"/>
<dbReference type="Pfam" id="PF00144">
    <property type="entry name" value="Beta-lactamase"/>
    <property type="match status" value="1"/>
</dbReference>
<feature type="transmembrane region" description="Helical" evidence="7">
    <location>
        <begin position="725"/>
        <end position="750"/>
    </location>
</feature>
<dbReference type="InterPro" id="IPR049326">
    <property type="entry name" value="Rhodopsin_dom_fungi"/>
</dbReference>
<dbReference type="GO" id="GO:0016020">
    <property type="term" value="C:membrane"/>
    <property type="evidence" value="ECO:0007669"/>
    <property type="project" value="UniProtKB-SubCell"/>
</dbReference>
<reference evidence="12" key="1">
    <citation type="journal article" date="2020" name="BMC Genomics">
        <title>Correction to: Identification and distribution of gene clusters required for synthesis of sphingolipid metabolism inhibitors in diverse species of the filamentous fungus Fusarium.</title>
        <authorList>
            <person name="Kim H.S."/>
            <person name="Lohmar J.M."/>
            <person name="Busman M."/>
            <person name="Brown D.W."/>
            <person name="Naumann T.A."/>
            <person name="Divon H.H."/>
            <person name="Lysoe E."/>
            <person name="Uhlig S."/>
            <person name="Proctor R.H."/>
        </authorList>
    </citation>
    <scope>NUCLEOTIDE SEQUENCE</scope>
    <source>
        <strain evidence="12">NRRL 22465</strain>
    </source>
</reference>
<sequence length="986" mass="106741">MIGLKTLSLSLLSVAFISLGQAIPTEECPILGPSFPSNFNPSNTKAIHDARAGFPQIIKSLFSSGALNSTHSSFAIDVFSTATNESIYSYYHAGNGLNDTLTAGHLDDETIFRIGSVSKIYTVYAILAHAGLDVFNHPVTDYVPELAGNSDNDPLARIRWEDVTVGALASQQAGSGGVPFASILCWMTPKACSVQDFLKAMKDNKRPVTPPFGPAIYSDGGFAVLGVVLERLTGKSYNDSLQSLLAAPLGLNSSISIKPKGQHLNALVLPGGPEMSSWGFDNQIAAPSGGVYSNAADLRTVGLSILNSQLLSPASTRKWMKPLSGTASLTYSVGAPWEINRLTLPVSPGSNRTRVSDLYTKLGGNAGYAAVFALSPDHGIGYSVLVAGPAAVVERAPLRDAAGTAFITAAEHAAAENAALNFAGTFVDESNQDSNLTLTVDKDHPGLGLKSWYVNGVDWRSNLTLPGIDPFPSDMITVRLYPIGAAIKNSSSGLQRLSFRAVAQIRPIGPRSDVEGGQGLFENGCQTWFDVGFWDSGDEFVFEIQNTRVESVENMVTRQVLKRVDERRDRETCDPGFGGGVGWIGFSISLLTIACLHLLSSLAPTFFWGARPHARPHLPSSAHSGRIFSLPAPYAQDACGGYSLPSSRPFTPSRVSAMAGLQPNIYAAVSITWCAAIIALILRLKARRMTKMRLWFDDYLAVTALSLTAIEDEAVADHVREKSRLLLWISELFYASSIAASKLAILSFYWRVFKYTSIRMALLVLLGTTSVWITVRTFLVIFHCIPVQAYWDKTIPNARCVLNEATFFFVTILIHCLMDCIILILPIIEVMKMHLPLSQKLAVVGLFTSGAIVCVASVFVLIQSINFNPRTREMPREMAANMMWAAVEINMAVFSACLPMLRPIFRKLIPGLTTEESTHGIGLPSVVASRSSDRKLRAQESRKTGLSRAPSHPLETEYGILADLISLRSHESTPRDDGLERGSGGR</sequence>
<comment type="caution">
    <text evidence="12">The sequence shown here is derived from an EMBL/GenBank/DDBJ whole genome shotgun (WGS) entry which is preliminary data.</text>
</comment>
<keyword evidence="4 7" id="KW-0472">Membrane</keyword>
<keyword evidence="13" id="KW-1185">Reference proteome</keyword>
<dbReference type="InterPro" id="IPR012338">
    <property type="entry name" value="Beta-lactam/transpept-like"/>
</dbReference>
<feature type="domain" description="Rhodopsin" evidence="10">
    <location>
        <begin position="682"/>
        <end position="907"/>
    </location>
</feature>
<evidence type="ECO:0000256" key="6">
    <source>
        <dbReference type="SAM" id="MobiDB-lite"/>
    </source>
</evidence>
<dbReference type="AlphaFoldDB" id="A0A8H4UKL3"/>
<feature type="transmembrane region" description="Helical" evidence="7">
    <location>
        <begin position="665"/>
        <end position="682"/>
    </location>
</feature>
<dbReference type="Pfam" id="PF26335">
    <property type="entry name" value="ARB_00930_C"/>
    <property type="match status" value="1"/>
</dbReference>
<evidence type="ECO:0000256" key="2">
    <source>
        <dbReference type="ARBA" id="ARBA00022692"/>
    </source>
</evidence>
<accession>A0A8H4UKL3</accession>
<evidence type="ECO:0000259" key="11">
    <source>
        <dbReference type="Pfam" id="PF26335"/>
    </source>
</evidence>
<comment type="similarity">
    <text evidence="5">Belongs to the SAT4 family.</text>
</comment>
<evidence type="ECO:0000256" key="3">
    <source>
        <dbReference type="ARBA" id="ARBA00022989"/>
    </source>
</evidence>
<proteinExistence type="inferred from homology"/>
<feature type="transmembrane region" description="Helical" evidence="7">
    <location>
        <begin position="805"/>
        <end position="828"/>
    </location>
</feature>
<evidence type="ECO:0000259" key="10">
    <source>
        <dbReference type="Pfam" id="PF20684"/>
    </source>
</evidence>
<dbReference type="PANTHER" id="PTHR33048">
    <property type="entry name" value="PTH11-LIKE INTEGRAL MEMBRANE PROTEIN (AFU_ORTHOLOGUE AFUA_5G11245)"/>
    <property type="match status" value="1"/>
</dbReference>
<evidence type="ECO:0000256" key="7">
    <source>
        <dbReference type="SAM" id="Phobius"/>
    </source>
</evidence>
<dbReference type="InterPro" id="IPR001466">
    <property type="entry name" value="Beta-lactam-related"/>
</dbReference>
<keyword evidence="8" id="KW-0732">Signal</keyword>
<dbReference type="Gene3D" id="3.40.710.10">
    <property type="entry name" value="DD-peptidase/beta-lactamase superfamily"/>
    <property type="match status" value="1"/>
</dbReference>
<evidence type="ECO:0000256" key="1">
    <source>
        <dbReference type="ARBA" id="ARBA00004141"/>
    </source>
</evidence>
<protein>
    <recommendedName>
        <fullName evidence="14">Beta-lactamase-related domain-containing protein</fullName>
    </recommendedName>
</protein>
<dbReference type="SUPFAM" id="SSF56601">
    <property type="entry name" value="beta-lactamase/transpeptidase-like"/>
    <property type="match status" value="1"/>
</dbReference>
<dbReference type="InterPro" id="IPR058664">
    <property type="entry name" value="ARB_00930-like_C"/>
</dbReference>
<name>A0A8H4UKL3_9HYPO</name>
<feature type="region of interest" description="Disordered" evidence="6">
    <location>
        <begin position="932"/>
        <end position="954"/>
    </location>
</feature>
<comment type="subcellular location">
    <subcellularLocation>
        <location evidence="1">Membrane</location>
        <topology evidence="1">Multi-pass membrane protein</topology>
    </subcellularLocation>
</comment>
<keyword evidence="3 7" id="KW-1133">Transmembrane helix</keyword>
<keyword evidence="2 7" id="KW-0812">Transmembrane</keyword>
<evidence type="ECO:0000259" key="9">
    <source>
        <dbReference type="Pfam" id="PF00144"/>
    </source>
</evidence>
<dbReference type="EMBL" id="JABEYC010000354">
    <property type="protein sequence ID" value="KAF4978639.1"/>
    <property type="molecule type" value="Genomic_DNA"/>
</dbReference>
<evidence type="ECO:0000256" key="8">
    <source>
        <dbReference type="SAM" id="SignalP"/>
    </source>
</evidence>
<feature type="compositionally biased region" description="Basic and acidic residues" evidence="6">
    <location>
        <begin position="932"/>
        <end position="943"/>
    </location>
</feature>
<organism evidence="12 13">
    <name type="scientific">Fusarium zealandicum</name>
    <dbReference type="NCBI Taxonomy" id="1053134"/>
    <lineage>
        <taxon>Eukaryota</taxon>
        <taxon>Fungi</taxon>
        <taxon>Dikarya</taxon>
        <taxon>Ascomycota</taxon>
        <taxon>Pezizomycotina</taxon>
        <taxon>Sordariomycetes</taxon>
        <taxon>Hypocreomycetidae</taxon>
        <taxon>Hypocreales</taxon>
        <taxon>Nectriaceae</taxon>
        <taxon>Fusarium</taxon>
        <taxon>Fusarium staphyleae species complex</taxon>
    </lineage>
</organism>
<feature type="transmembrane region" description="Helical" evidence="7">
    <location>
        <begin position="882"/>
        <end position="901"/>
    </location>
</feature>
<evidence type="ECO:0000313" key="12">
    <source>
        <dbReference type="EMBL" id="KAF4978639.1"/>
    </source>
</evidence>
<evidence type="ECO:0000313" key="13">
    <source>
        <dbReference type="Proteomes" id="UP000635477"/>
    </source>
</evidence>
<feature type="signal peptide" evidence="8">
    <location>
        <begin position="1"/>
        <end position="22"/>
    </location>
</feature>
<dbReference type="Proteomes" id="UP000635477">
    <property type="component" value="Unassembled WGS sequence"/>
</dbReference>
<dbReference type="PANTHER" id="PTHR33048:SF47">
    <property type="entry name" value="INTEGRAL MEMBRANE PROTEIN-RELATED"/>
    <property type="match status" value="1"/>
</dbReference>
<evidence type="ECO:0008006" key="14">
    <source>
        <dbReference type="Google" id="ProtNLM"/>
    </source>
</evidence>
<feature type="domain" description="Beta-lactamase-like ARB-00930-like C-terminal" evidence="11">
    <location>
        <begin position="414"/>
        <end position="564"/>
    </location>
</feature>
<gene>
    <name evidence="12" type="ORF">FZEAL_5042</name>
</gene>
<reference evidence="12" key="2">
    <citation type="submission" date="2020-05" db="EMBL/GenBank/DDBJ databases">
        <authorList>
            <person name="Kim H.-S."/>
            <person name="Proctor R.H."/>
            <person name="Brown D.W."/>
        </authorList>
    </citation>
    <scope>NUCLEOTIDE SEQUENCE</scope>
    <source>
        <strain evidence="12">NRRL 22465</strain>
    </source>
</reference>
<dbReference type="Pfam" id="PF20684">
    <property type="entry name" value="Fung_rhodopsin"/>
    <property type="match status" value="1"/>
</dbReference>
<feature type="domain" description="Beta-lactamase-related" evidence="9">
    <location>
        <begin position="91"/>
        <end position="394"/>
    </location>
</feature>